<sequence length="572" mass="66788">MSSLQLDDFDFEKVHHLETYLSSQEFRISIKDLYDKRFVLQATTGDSISLLSSNNETASQTLIDALKAVVQTMTNVATTEDLHKHWLSQLFESNEYHAFFALEMQLFVSNFFDEMKDNLSELKNKFNDTGTIIKATNYLKFSDSIVTECGQELQRCRSRKVTAEKELNELPSHSARRDDLQRSVEKANREYNNIEKEYQMKLNKVANEQIRRLLQVNRQLQVKGSALSLEIIDKIQDKQREGAESQDKQQVYTSSEFYAYLFQAKATLLKLDKAQFEKVRTRVQQILKQLQQELTQCYDDYEKALQWLQSDDKLHKIFHNYLLAYKLIHIQLFNSVRNWLHDMNNQRNLYLQQMEDVINRTNTAIIESTEIIEQIIKAPHITAIATSLETVHGRVKRLSQIAFQINEDANTTRVVYSSKVLSTLLQYCAGLYARIAIFLVQLFKTQQTNPLIFGQLKTMPMQINDQSYEWEDHMRRLISLSGYREHSDLPGTTLPVDEYSLKEFHKSLSYDFRMLQHSFILRYSHTFGEICYNPAALIDHIERKMKDLLQIGDWNEGGKATDAPAKTYPLVQ</sequence>
<protein>
    <submittedName>
        <fullName evidence="2">Uncharacterized protein</fullName>
    </submittedName>
</protein>
<dbReference type="EMBL" id="CAJNOR010013755">
    <property type="protein sequence ID" value="CAF1675021.1"/>
    <property type="molecule type" value="Genomic_DNA"/>
</dbReference>
<dbReference type="AlphaFoldDB" id="A0A816GGL3"/>
<organism evidence="2 3">
    <name type="scientific">Adineta ricciae</name>
    <name type="common">Rotifer</name>
    <dbReference type="NCBI Taxonomy" id="249248"/>
    <lineage>
        <taxon>Eukaryota</taxon>
        <taxon>Metazoa</taxon>
        <taxon>Spiralia</taxon>
        <taxon>Gnathifera</taxon>
        <taxon>Rotifera</taxon>
        <taxon>Eurotatoria</taxon>
        <taxon>Bdelloidea</taxon>
        <taxon>Adinetida</taxon>
        <taxon>Adinetidae</taxon>
        <taxon>Adineta</taxon>
    </lineage>
</organism>
<feature type="coiled-coil region" evidence="1">
    <location>
        <begin position="170"/>
        <end position="223"/>
    </location>
</feature>
<evidence type="ECO:0000313" key="3">
    <source>
        <dbReference type="Proteomes" id="UP000663828"/>
    </source>
</evidence>
<comment type="caution">
    <text evidence="2">The sequence shown here is derived from an EMBL/GenBank/DDBJ whole genome shotgun (WGS) entry which is preliminary data.</text>
</comment>
<evidence type="ECO:0000313" key="2">
    <source>
        <dbReference type="EMBL" id="CAF1675021.1"/>
    </source>
</evidence>
<proteinExistence type="predicted"/>
<reference evidence="2" key="1">
    <citation type="submission" date="2021-02" db="EMBL/GenBank/DDBJ databases">
        <authorList>
            <person name="Nowell W R."/>
        </authorList>
    </citation>
    <scope>NUCLEOTIDE SEQUENCE</scope>
</reference>
<name>A0A816GGL3_ADIRI</name>
<feature type="non-terminal residue" evidence="2">
    <location>
        <position position="572"/>
    </location>
</feature>
<dbReference type="Proteomes" id="UP000663828">
    <property type="component" value="Unassembled WGS sequence"/>
</dbReference>
<evidence type="ECO:0000256" key="1">
    <source>
        <dbReference type="SAM" id="Coils"/>
    </source>
</evidence>
<keyword evidence="3" id="KW-1185">Reference proteome</keyword>
<accession>A0A816GGL3</accession>
<gene>
    <name evidence="2" type="ORF">XAT740_LOCUS59419</name>
</gene>
<keyword evidence="1" id="KW-0175">Coiled coil</keyword>